<evidence type="ECO:0000313" key="9">
    <source>
        <dbReference type="Proteomes" id="UP000283269"/>
    </source>
</evidence>
<proteinExistence type="inferred from homology"/>
<dbReference type="Pfam" id="PF04511">
    <property type="entry name" value="DER1"/>
    <property type="match status" value="1"/>
</dbReference>
<dbReference type="InParanoid" id="A0A409WIE1"/>
<dbReference type="GO" id="GO:0005789">
    <property type="term" value="C:endoplasmic reticulum membrane"/>
    <property type="evidence" value="ECO:0007669"/>
    <property type="project" value="UniProtKB-SubCell"/>
</dbReference>
<dbReference type="OrthoDB" id="1716531at2759"/>
<dbReference type="GO" id="GO:0006950">
    <property type="term" value="P:response to stress"/>
    <property type="evidence" value="ECO:0007669"/>
    <property type="project" value="UniProtKB-ARBA"/>
</dbReference>
<keyword evidence="6 7" id="KW-0472">Membrane</keyword>
<comment type="subcellular location">
    <subcellularLocation>
        <location evidence="1 7">Endoplasmic reticulum membrane</location>
        <topology evidence="1 7">Multi-pass membrane protein</topology>
    </subcellularLocation>
</comment>
<evidence type="ECO:0000313" key="8">
    <source>
        <dbReference type="EMBL" id="PPQ78294.1"/>
    </source>
</evidence>
<dbReference type="PANTHER" id="PTHR11009">
    <property type="entry name" value="DER1-LIKE PROTEIN, DERLIN"/>
    <property type="match status" value="1"/>
</dbReference>
<evidence type="ECO:0000256" key="1">
    <source>
        <dbReference type="ARBA" id="ARBA00004477"/>
    </source>
</evidence>
<dbReference type="Proteomes" id="UP000283269">
    <property type="component" value="Unassembled WGS sequence"/>
</dbReference>
<evidence type="ECO:0000256" key="4">
    <source>
        <dbReference type="ARBA" id="ARBA00022824"/>
    </source>
</evidence>
<keyword evidence="3 7" id="KW-0812">Transmembrane</keyword>
<evidence type="ECO:0000256" key="7">
    <source>
        <dbReference type="RuleBase" id="RU363059"/>
    </source>
</evidence>
<feature type="transmembrane region" description="Helical" evidence="7">
    <location>
        <begin position="59"/>
        <end position="81"/>
    </location>
</feature>
<dbReference type="AlphaFoldDB" id="A0A409WIE1"/>
<comment type="similarity">
    <text evidence="2 7">Belongs to the derlin family.</text>
</comment>
<name>A0A409WIE1_PSICY</name>
<evidence type="ECO:0000256" key="5">
    <source>
        <dbReference type="ARBA" id="ARBA00022989"/>
    </source>
</evidence>
<evidence type="ECO:0000256" key="2">
    <source>
        <dbReference type="ARBA" id="ARBA00008917"/>
    </source>
</evidence>
<evidence type="ECO:0000256" key="6">
    <source>
        <dbReference type="ARBA" id="ARBA00023136"/>
    </source>
</evidence>
<reference evidence="8 9" key="1">
    <citation type="journal article" date="2018" name="Evol. Lett.">
        <title>Horizontal gene cluster transfer increased hallucinogenic mushroom diversity.</title>
        <authorList>
            <person name="Reynolds H.T."/>
            <person name="Vijayakumar V."/>
            <person name="Gluck-Thaler E."/>
            <person name="Korotkin H.B."/>
            <person name="Matheny P.B."/>
            <person name="Slot J.C."/>
        </authorList>
    </citation>
    <scope>NUCLEOTIDE SEQUENCE [LARGE SCALE GENOMIC DNA]</scope>
    <source>
        <strain evidence="8 9">2631</strain>
    </source>
</reference>
<dbReference type="EMBL" id="NHYD01003423">
    <property type="protein sequence ID" value="PPQ78294.1"/>
    <property type="molecule type" value="Genomic_DNA"/>
</dbReference>
<organism evidence="8 9">
    <name type="scientific">Psilocybe cyanescens</name>
    <dbReference type="NCBI Taxonomy" id="93625"/>
    <lineage>
        <taxon>Eukaryota</taxon>
        <taxon>Fungi</taxon>
        <taxon>Dikarya</taxon>
        <taxon>Basidiomycota</taxon>
        <taxon>Agaricomycotina</taxon>
        <taxon>Agaricomycetes</taxon>
        <taxon>Agaricomycetidae</taxon>
        <taxon>Agaricales</taxon>
        <taxon>Agaricineae</taxon>
        <taxon>Strophariaceae</taxon>
        <taxon>Psilocybe</taxon>
    </lineage>
</organism>
<keyword evidence="5 7" id="KW-1133">Transmembrane helix</keyword>
<feature type="transmembrane region" description="Helical" evidence="7">
    <location>
        <begin position="176"/>
        <end position="194"/>
    </location>
</feature>
<feature type="transmembrane region" description="Helical" evidence="7">
    <location>
        <begin position="101"/>
        <end position="119"/>
    </location>
</feature>
<feature type="transmembrane region" description="Helical" evidence="7">
    <location>
        <begin position="148"/>
        <end position="170"/>
    </location>
</feature>
<keyword evidence="9" id="KW-1185">Reference proteome</keyword>
<protein>
    <recommendedName>
        <fullName evidence="7">Derlin</fullName>
    </recommendedName>
</protein>
<sequence>MPTFVDQLGSDIMKLPPVTRFISGSALAVTLAEIGRYVDHSQMTFQRDLVFRKFQLWRLYTSFFSGNAYGRGFNFFFEFSMLYRTMKDLETKSYPQSPADLVWQLFWACFAIIIATWHLNIQSFSRPFLLCIVYLQAAFAEPGAKTSLYGFFTIPVIYYPIGIIGFDLFLGGPKHAAPAVAGAIVGHLWWWIVWEGRGATQIRLARYARAPEWLVKLLGQTRRAGRTVRRD</sequence>
<comment type="function">
    <text evidence="7">May be involved in the degradation of misfolded endoplasmic reticulum (ER) luminal proteins.</text>
</comment>
<keyword evidence="4 7" id="KW-0256">Endoplasmic reticulum</keyword>
<accession>A0A409WIE1</accession>
<dbReference type="InterPro" id="IPR035952">
    <property type="entry name" value="Rhomboid-like_sf"/>
</dbReference>
<evidence type="ECO:0000256" key="3">
    <source>
        <dbReference type="ARBA" id="ARBA00022692"/>
    </source>
</evidence>
<gene>
    <name evidence="8" type="ORF">CVT25_011753</name>
</gene>
<dbReference type="SUPFAM" id="SSF144091">
    <property type="entry name" value="Rhomboid-like"/>
    <property type="match status" value="1"/>
</dbReference>
<feature type="transmembrane region" description="Helical" evidence="7">
    <location>
        <begin position="20"/>
        <end position="38"/>
    </location>
</feature>
<dbReference type="STRING" id="93625.A0A409WIE1"/>
<comment type="caution">
    <text evidence="8">The sequence shown here is derived from an EMBL/GenBank/DDBJ whole genome shotgun (WGS) entry which is preliminary data.</text>
</comment>
<dbReference type="InterPro" id="IPR007599">
    <property type="entry name" value="DER1"/>
</dbReference>